<dbReference type="Proteomes" id="UP000183104">
    <property type="component" value="Unassembled WGS sequence"/>
</dbReference>
<evidence type="ECO:0000256" key="6">
    <source>
        <dbReference type="ARBA" id="ARBA00035293"/>
    </source>
</evidence>
<keyword evidence="12" id="KW-1185">Reference proteome</keyword>
<evidence type="ECO:0000256" key="7">
    <source>
        <dbReference type="ARBA" id="ARBA00035517"/>
    </source>
</evidence>
<evidence type="ECO:0000313" key="12">
    <source>
        <dbReference type="Proteomes" id="UP000183104"/>
    </source>
</evidence>
<keyword evidence="5" id="KW-0687">Ribonucleoprotein</keyword>
<dbReference type="SMART" id="SM00316">
    <property type="entry name" value="S1"/>
    <property type="match status" value="6"/>
</dbReference>
<dbReference type="GO" id="GO:0022627">
    <property type="term" value="C:cytosolic small ribosomal subunit"/>
    <property type="evidence" value="ECO:0007669"/>
    <property type="project" value="TreeGrafter"/>
</dbReference>
<gene>
    <name evidence="11" type="ORF">SAMN05661077_1464</name>
</gene>
<dbReference type="FunFam" id="2.40.50.140:FF:000016">
    <property type="entry name" value="30S ribosomal protein S1"/>
    <property type="match status" value="1"/>
</dbReference>
<sequence>MPETNTQTPTQAPGEPDFATLLEESLNEEEIQSGEIITGEVVGMDEKEVIVHAGLKSEGLVSLQEFMDENGEIAVDVGDQVEVCVEAVDDGFGETRLSRAKALRARAWNELEQAYNNDEVVQGVLTGKVKGGFVVDINGIRTFLPGSLVDVRPVRDATYLEGKKLDFKVIKLDRRRNNAVVSRRAVVEEERSAERKALMDRLEEGQTVKGIVKNLTDYGAFIDLGGLDGLLHITDMAWKRVNHPSEMVNVGDEIEVKILKFDKERERISLGLKQLTEDPWADLPRRYPEGSRVWGKVTNITDYGAFVELEEGVEGLVHVSEMDWTNKNVHPSKVVQPGDEVEVMILDIDEERRRISLGMKQCQSNPWEEFAQTHAKGDRVQGVVKSITDFGIFVGLPGGIDGLVHLSDLSWSEAGEEAVRQYQKGEEVEAVVLSVDPERERISLGVKQLSDDPFSNWVAEHDKGTVIEGEVIEVEPKGARVHLADDVEGFVRVADISQDHVEDARSALVAGQKVEAQVTGVDRRNRMINLSIKDKDKVEEKEAVKDYQSKAAASGTTSLGDLLKEQMMKKDGEDDG</sequence>
<dbReference type="GO" id="GO:0003735">
    <property type="term" value="F:structural constituent of ribosome"/>
    <property type="evidence" value="ECO:0007669"/>
    <property type="project" value="InterPro"/>
</dbReference>
<feature type="domain" description="S1 motif" evidence="10">
    <location>
        <begin position="464"/>
        <end position="533"/>
    </location>
</feature>
<evidence type="ECO:0000256" key="9">
    <source>
        <dbReference type="SAM" id="MobiDB-lite"/>
    </source>
</evidence>
<keyword evidence="3 8" id="KW-0694">RNA-binding</keyword>
<dbReference type="AlphaFoldDB" id="A0A0P9ED02"/>
<dbReference type="NCBIfam" id="NF004952">
    <property type="entry name" value="PRK06299.1-2"/>
    <property type="match status" value="1"/>
</dbReference>
<dbReference type="FunFam" id="2.40.50.140:FF:000018">
    <property type="entry name" value="30S ribosomal protein S1"/>
    <property type="match status" value="1"/>
</dbReference>
<dbReference type="SUPFAM" id="SSF50249">
    <property type="entry name" value="Nucleic acid-binding proteins"/>
    <property type="match status" value="6"/>
</dbReference>
<name>A0A0P9ED02_9GAMM</name>
<dbReference type="Gene3D" id="2.40.50.140">
    <property type="entry name" value="Nucleic acid-binding proteins"/>
    <property type="match status" value="6"/>
</dbReference>
<dbReference type="InterPro" id="IPR003029">
    <property type="entry name" value="S1_domain"/>
</dbReference>
<dbReference type="InterPro" id="IPR012340">
    <property type="entry name" value="NA-bd_OB-fold"/>
</dbReference>
<dbReference type="FunFam" id="2.40.50.140:FF:000011">
    <property type="entry name" value="30S ribosomal protein S1"/>
    <property type="match status" value="1"/>
</dbReference>
<dbReference type="EMBL" id="FMUN01000003">
    <property type="protein sequence ID" value="SCY18149.1"/>
    <property type="molecule type" value="Genomic_DNA"/>
</dbReference>
<dbReference type="InterPro" id="IPR050437">
    <property type="entry name" value="Ribos_protein_bS1-like"/>
</dbReference>
<accession>A0A0P9ED02</accession>
<dbReference type="CDD" id="cd05691">
    <property type="entry name" value="S1_RPS1_repeat_ec6"/>
    <property type="match status" value="1"/>
</dbReference>
<dbReference type="PRINTS" id="PR00681">
    <property type="entry name" value="RIBOSOMALS1"/>
</dbReference>
<dbReference type="PANTHER" id="PTHR10724:SF7">
    <property type="entry name" value="SMALL RIBOSOMAL SUBUNIT PROTEIN BS1C"/>
    <property type="match status" value="1"/>
</dbReference>
<reference evidence="12" key="1">
    <citation type="submission" date="2016-10" db="EMBL/GenBank/DDBJ databases">
        <authorList>
            <person name="Varghese N."/>
        </authorList>
    </citation>
    <scope>NUCLEOTIDE SEQUENCE [LARGE SCALE GENOMIC DNA]</scope>
    <source>
        <strain evidence="12">HL 19</strain>
    </source>
</reference>
<feature type="region of interest" description="Disordered" evidence="9">
    <location>
        <begin position="545"/>
        <end position="576"/>
    </location>
</feature>
<feature type="compositionally biased region" description="Basic and acidic residues" evidence="9">
    <location>
        <begin position="562"/>
        <end position="576"/>
    </location>
</feature>
<dbReference type="CDD" id="cd05688">
    <property type="entry name" value="S1_RPS1_repeat_ec3"/>
    <property type="match status" value="1"/>
</dbReference>
<dbReference type="PATRIC" id="fig|381306.5.peg.340"/>
<dbReference type="OrthoDB" id="9804077at2"/>
<comment type="similarity">
    <text evidence="1">Belongs to the bacterial ribosomal protein bS1 family.</text>
</comment>
<keyword evidence="2" id="KW-0677">Repeat</keyword>
<dbReference type="Pfam" id="PF00575">
    <property type="entry name" value="S1"/>
    <property type="match status" value="6"/>
</dbReference>
<evidence type="ECO:0000256" key="4">
    <source>
        <dbReference type="ARBA" id="ARBA00022980"/>
    </source>
</evidence>
<evidence type="ECO:0000259" key="10">
    <source>
        <dbReference type="PROSITE" id="PS50126"/>
    </source>
</evidence>
<dbReference type="GO" id="GO:0006412">
    <property type="term" value="P:translation"/>
    <property type="evidence" value="ECO:0007669"/>
    <property type="project" value="InterPro"/>
</dbReference>
<dbReference type="STRING" id="381306.AN478_08480"/>
<dbReference type="PANTHER" id="PTHR10724">
    <property type="entry name" value="30S RIBOSOMAL PROTEIN S1"/>
    <property type="match status" value="1"/>
</dbReference>
<dbReference type="NCBIfam" id="NF004954">
    <property type="entry name" value="PRK06299.1-4"/>
    <property type="match status" value="1"/>
</dbReference>
<evidence type="ECO:0000256" key="1">
    <source>
        <dbReference type="ARBA" id="ARBA00006767"/>
    </source>
</evidence>
<keyword evidence="4 11" id="KW-0689">Ribosomal protein</keyword>
<feature type="domain" description="S1 motif" evidence="10">
    <location>
        <begin position="290"/>
        <end position="360"/>
    </location>
</feature>
<dbReference type="NCBIfam" id="TIGR00717">
    <property type="entry name" value="rpsA"/>
    <property type="match status" value="1"/>
</dbReference>
<dbReference type="CDD" id="cd05689">
    <property type="entry name" value="S1_RPS1_repeat_ec4"/>
    <property type="match status" value="1"/>
</dbReference>
<dbReference type="PROSITE" id="PS50889">
    <property type="entry name" value="S4"/>
    <property type="match status" value="1"/>
</dbReference>
<protein>
    <recommendedName>
        <fullName evidence="6">Small ribosomal subunit protein bS1</fullName>
    </recommendedName>
    <alternativeName>
        <fullName evidence="7">30S ribosomal protein S1</fullName>
    </alternativeName>
</protein>
<feature type="domain" description="S1 motif" evidence="10">
    <location>
        <begin position="118"/>
        <end position="184"/>
    </location>
</feature>
<dbReference type="PROSITE" id="PS50126">
    <property type="entry name" value="S1"/>
    <property type="match status" value="6"/>
</dbReference>
<evidence type="ECO:0000256" key="3">
    <source>
        <dbReference type="ARBA" id="ARBA00022884"/>
    </source>
</evidence>
<dbReference type="CDD" id="cd04465">
    <property type="entry name" value="S1_RPS1_repeat_ec2_hs2"/>
    <property type="match status" value="1"/>
</dbReference>
<proteinExistence type="inferred from homology"/>
<evidence type="ECO:0000313" key="11">
    <source>
        <dbReference type="EMBL" id="SCY18149.1"/>
    </source>
</evidence>
<dbReference type="RefSeq" id="WP_054966174.1">
    <property type="nucleotide sequence ID" value="NZ_FMUN01000003.1"/>
</dbReference>
<feature type="domain" description="S1 motif" evidence="10">
    <location>
        <begin position="377"/>
        <end position="447"/>
    </location>
</feature>
<dbReference type="InterPro" id="IPR035104">
    <property type="entry name" value="Ribosomal_protein_S1-like"/>
</dbReference>
<evidence type="ECO:0000256" key="5">
    <source>
        <dbReference type="ARBA" id="ARBA00023274"/>
    </source>
</evidence>
<dbReference type="InterPro" id="IPR000110">
    <property type="entry name" value="Ribosomal_bS1"/>
</dbReference>
<dbReference type="NCBIfam" id="NF005208">
    <property type="entry name" value="PRK06676.1"/>
    <property type="match status" value="1"/>
</dbReference>
<organism evidence="11 12">
    <name type="scientific">Thiohalorhabdus denitrificans</name>
    <dbReference type="NCBI Taxonomy" id="381306"/>
    <lineage>
        <taxon>Bacteria</taxon>
        <taxon>Pseudomonadati</taxon>
        <taxon>Pseudomonadota</taxon>
        <taxon>Gammaproteobacteria</taxon>
        <taxon>Thiohalorhabdales</taxon>
        <taxon>Thiohalorhabdaceae</taxon>
        <taxon>Thiohalorhabdus</taxon>
    </lineage>
</organism>
<evidence type="ECO:0000256" key="8">
    <source>
        <dbReference type="PROSITE-ProRule" id="PRU00182"/>
    </source>
</evidence>
<feature type="domain" description="S1 motif" evidence="10">
    <location>
        <begin position="205"/>
        <end position="273"/>
    </location>
</feature>
<evidence type="ECO:0000256" key="2">
    <source>
        <dbReference type="ARBA" id="ARBA00022737"/>
    </source>
</evidence>
<dbReference type="CDD" id="cd05687">
    <property type="entry name" value="S1_RPS1_repeat_ec1_hs1"/>
    <property type="match status" value="1"/>
</dbReference>
<feature type="domain" description="S1 motif" evidence="10">
    <location>
        <begin position="34"/>
        <end position="100"/>
    </location>
</feature>
<dbReference type="GO" id="GO:0003729">
    <property type="term" value="F:mRNA binding"/>
    <property type="evidence" value="ECO:0007669"/>
    <property type="project" value="TreeGrafter"/>
</dbReference>